<feature type="signal peptide" evidence="6">
    <location>
        <begin position="1"/>
        <end position="21"/>
    </location>
</feature>
<evidence type="ECO:0000256" key="1">
    <source>
        <dbReference type="ARBA" id="ARBA00004613"/>
    </source>
</evidence>
<dbReference type="InterPro" id="IPR010264">
    <property type="entry name" value="Self-incomp_S1"/>
</dbReference>
<sequence>MNPLKLLQNITFLVVIAATVSWNSNTQPQTTVQAYPGFRPCKFHLVVMNTLPGDNAMNVHCHGDGDLGEEKTLVNTNYTRPFWTAIYYTTKYKCDVNWSLGQLTFESFRDEPDWVDLNCGGPHCIWKANNNGVSLYHIQKQVFVFKQKWNTTRL</sequence>
<gene>
    <name evidence="7" type="ORF">RND81_05G220600</name>
</gene>
<dbReference type="EMBL" id="JBDFQZ010000005">
    <property type="protein sequence ID" value="KAK9726513.1"/>
    <property type="molecule type" value="Genomic_DNA"/>
</dbReference>
<comment type="subcellular location">
    <subcellularLocation>
        <location evidence="1">Secreted</location>
    </subcellularLocation>
</comment>
<comment type="caution">
    <text evidence="7">The sequence shown here is derived from an EMBL/GenBank/DDBJ whole genome shotgun (WGS) entry which is preliminary data.</text>
</comment>
<name>A0AAW1L0S1_SAPOF</name>
<keyword evidence="3" id="KW-0713">Self-incompatibility</keyword>
<keyword evidence="8" id="KW-1185">Reference proteome</keyword>
<reference evidence="7" key="1">
    <citation type="submission" date="2024-03" db="EMBL/GenBank/DDBJ databases">
        <title>WGS assembly of Saponaria officinalis var. Norfolk2.</title>
        <authorList>
            <person name="Jenkins J."/>
            <person name="Shu S."/>
            <person name="Grimwood J."/>
            <person name="Barry K."/>
            <person name="Goodstein D."/>
            <person name="Schmutz J."/>
            <person name="Leebens-Mack J."/>
            <person name="Osbourn A."/>
        </authorList>
    </citation>
    <scope>NUCLEOTIDE SEQUENCE [LARGE SCALE GENOMIC DNA]</scope>
    <source>
        <strain evidence="7">JIC</strain>
    </source>
</reference>
<evidence type="ECO:0008006" key="9">
    <source>
        <dbReference type="Google" id="ProtNLM"/>
    </source>
</evidence>
<evidence type="ECO:0000256" key="5">
    <source>
        <dbReference type="ARBA" id="ARBA00022729"/>
    </source>
</evidence>
<comment type="similarity">
    <text evidence="2">Belongs to the plant self-incompatibility (S1) protein family.</text>
</comment>
<evidence type="ECO:0000313" key="8">
    <source>
        <dbReference type="Proteomes" id="UP001443914"/>
    </source>
</evidence>
<dbReference type="GO" id="GO:0060320">
    <property type="term" value="P:rejection of self pollen"/>
    <property type="evidence" value="ECO:0007669"/>
    <property type="project" value="UniProtKB-KW"/>
</dbReference>
<evidence type="ECO:0000256" key="2">
    <source>
        <dbReference type="ARBA" id="ARBA00005581"/>
    </source>
</evidence>
<organism evidence="7 8">
    <name type="scientific">Saponaria officinalis</name>
    <name type="common">Common soapwort</name>
    <name type="synonym">Lychnis saponaria</name>
    <dbReference type="NCBI Taxonomy" id="3572"/>
    <lineage>
        <taxon>Eukaryota</taxon>
        <taxon>Viridiplantae</taxon>
        <taxon>Streptophyta</taxon>
        <taxon>Embryophyta</taxon>
        <taxon>Tracheophyta</taxon>
        <taxon>Spermatophyta</taxon>
        <taxon>Magnoliopsida</taxon>
        <taxon>eudicotyledons</taxon>
        <taxon>Gunneridae</taxon>
        <taxon>Pentapetalae</taxon>
        <taxon>Caryophyllales</taxon>
        <taxon>Caryophyllaceae</taxon>
        <taxon>Caryophylleae</taxon>
        <taxon>Saponaria</taxon>
    </lineage>
</organism>
<keyword evidence="5 6" id="KW-0732">Signal</keyword>
<evidence type="ECO:0000256" key="4">
    <source>
        <dbReference type="ARBA" id="ARBA00022525"/>
    </source>
</evidence>
<keyword evidence="4" id="KW-0964">Secreted</keyword>
<proteinExistence type="inferred from homology"/>
<dbReference type="Pfam" id="PF05938">
    <property type="entry name" value="Self-incomp_S1"/>
    <property type="match status" value="1"/>
</dbReference>
<evidence type="ECO:0000313" key="7">
    <source>
        <dbReference type="EMBL" id="KAK9726513.1"/>
    </source>
</evidence>
<evidence type="ECO:0000256" key="6">
    <source>
        <dbReference type="SAM" id="SignalP"/>
    </source>
</evidence>
<accession>A0AAW1L0S1</accession>
<protein>
    <recommendedName>
        <fullName evidence="9">S-protein homolog</fullName>
    </recommendedName>
</protein>
<dbReference type="AlphaFoldDB" id="A0AAW1L0S1"/>
<dbReference type="Proteomes" id="UP001443914">
    <property type="component" value="Unassembled WGS sequence"/>
</dbReference>
<evidence type="ECO:0000256" key="3">
    <source>
        <dbReference type="ARBA" id="ARBA00022471"/>
    </source>
</evidence>
<feature type="chain" id="PRO_5043923509" description="S-protein homolog" evidence="6">
    <location>
        <begin position="22"/>
        <end position="154"/>
    </location>
</feature>
<dbReference type="GO" id="GO:0005576">
    <property type="term" value="C:extracellular region"/>
    <property type="evidence" value="ECO:0007669"/>
    <property type="project" value="UniProtKB-SubCell"/>
</dbReference>